<protein>
    <submittedName>
        <fullName evidence="1">Uncharacterized protein</fullName>
    </submittedName>
</protein>
<name>A0ACC2SE54_9FUNG</name>
<comment type="caution">
    <text evidence="1">The sequence shown here is derived from an EMBL/GenBank/DDBJ whole genome shotgun (WGS) entry which is preliminary data.</text>
</comment>
<gene>
    <name evidence="1" type="ORF">DSO57_1029263</name>
</gene>
<dbReference type="EMBL" id="QTSX02005162">
    <property type="protein sequence ID" value="KAJ9060585.1"/>
    <property type="molecule type" value="Genomic_DNA"/>
</dbReference>
<evidence type="ECO:0000313" key="2">
    <source>
        <dbReference type="Proteomes" id="UP001165960"/>
    </source>
</evidence>
<proteinExistence type="predicted"/>
<evidence type="ECO:0000313" key="1">
    <source>
        <dbReference type="EMBL" id="KAJ9060585.1"/>
    </source>
</evidence>
<keyword evidence="2" id="KW-1185">Reference proteome</keyword>
<organism evidence="1 2">
    <name type="scientific">Entomophthora muscae</name>
    <dbReference type="NCBI Taxonomy" id="34485"/>
    <lineage>
        <taxon>Eukaryota</taxon>
        <taxon>Fungi</taxon>
        <taxon>Fungi incertae sedis</taxon>
        <taxon>Zoopagomycota</taxon>
        <taxon>Entomophthoromycotina</taxon>
        <taxon>Entomophthoromycetes</taxon>
        <taxon>Entomophthorales</taxon>
        <taxon>Entomophthoraceae</taxon>
        <taxon>Entomophthora</taxon>
    </lineage>
</organism>
<sequence length="125" mass="14051">MRYFFILGSLATSLSAESYLLGSTLELRQDKRAFGQSTTFTFKAGGKETECFSDGIVLKCSCGLGEFLASHEKIFVQTYKALCVFKNHNRTETSLDYLNSVVEYSVTLEYCIDLLKKEVVIKSLD</sequence>
<accession>A0ACC2SE54</accession>
<dbReference type="Proteomes" id="UP001165960">
    <property type="component" value="Unassembled WGS sequence"/>
</dbReference>
<reference evidence="1" key="1">
    <citation type="submission" date="2022-04" db="EMBL/GenBank/DDBJ databases">
        <title>Genome of the entomopathogenic fungus Entomophthora muscae.</title>
        <authorList>
            <person name="Elya C."/>
            <person name="Lovett B.R."/>
            <person name="Lee E."/>
            <person name="Macias A.M."/>
            <person name="Hajek A.E."/>
            <person name="De Bivort B.L."/>
            <person name="Kasson M.T."/>
            <person name="De Fine Licht H.H."/>
            <person name="Stajich J.E."/>
        </authorList>
    </citation>
    <scope>NUCLEOTIDE SEQUENCE</scope>
    <source>
        <strain evidence="1">Berkeley</strain>
    </source>
</reference>